<reference evidence="2 3" key="1">
    <citation type="journal article" date="2011" name="Plasmid">
        <title>Streptomyces turgidiscabies Car8 contains a modular pathogenicity island that shares virulence genes with other actinobacterial plant pathogens.</title>
        <authorList>
            <person name="Huguet-Tapia J.C."/>
            <person name="Badger J.H."/>
            <person name="Loria R."/>
            <person name="Pettis G.S."/>
        </authorList>
    </citation>
    <scope>NUCLEOTIDE SEQUENCE [LARGE SCALE GENOMIC DNA]</scope>
    <source>
        <strain evidence="2 3">Car8</strain>
    </source>
</reference>
<evidence type="ECO:0000256" key="1">
    <source>
        <dbReference type="SAM" id="MobiDB-lite"/>
    </source>
</evidence>
<protein>
    <submittedName>
        <fullName evidence="2">Uncharacterized protein</fullName>
    </submittedName>
</protein>
<dbReference type="EMBL" id="AEJB01000604">
    <property type="protein sequence ID" value="ELP62556.1"/>
    <property type="molecule type" value="Genomic_DNA"/>
</dbReference>
<evidence type="ECO:0000313" key="2">
    <source>
        <dbReference type="EMBL" id="ELP62556.1"/>
    </source>
</evidence>
<dbReference type="Proteomes" id="UP000010931">
    <property type="component" value="Unassembled WGS sequence"/>
</dbReference>
<proteinExistence type="predicted"/>
<gene>
    <name evidence="2" type="ORF">STRTUCAR8_09871</name>
</gene>
<feature type="non-terminal residue" evidence="2">
    <location>
        <position position="31"/>
    </location>
</feature>
<comment type="caution">
    <text evidence="2">The sequence shown here is derived from an EMBL/GenBank/DDBJ whole genome shotgun (WGS) entry which is preliminary data.</text>
</comment>
<feature type="region of interest" description="Disordered" evidence="1">
    <location>
        <begin position="1"/>
        <end position="31"/>
    </location>
</feature>
<sequence>MHGRQIRVLSRGQQSRDLFACPGRQRTRRLE</sequence>
<name>L7EV36_STRT8</name>
<evidence type="ECO:0000313" key="3">
    <source>
        <dbReference type="Proteomes" id="UP000010931"/>
    </source>
</evidence>
<organism evidence="2 3">
    <name type="scientific">Streptomyces turgidiscabies (strain Car8)</name>
    <dbReference type="NCBI Taxonomy" id="698760"/>
    <lineage>
        <taxon>Bacteria</taxon>
        <taxon>Bacillati</taxon>
        <taxon>Actinomycetota</taxon>
        <taxon>Actinomycetes</taxon>
        <taxon>Kitasatosporales</taxon>
        <taxon>Streptomycetaceae</taxon>
        <taxon>Streptomyces</taxon>
    </lineage>
</organism>
<accession>L7EV36</accession>
<keyword evidence="3" id="KW-1185">Reference proteome</keyword>
<dbReference type="AlphaFoldDB" id="L7EV36"/>